<dbReference type="EMBL" id="CYKH01000227">
    <property type="protein sequence ID" value="CUF01560.1"/>
    <property type="molecule type" value="Genomic_DNA"/>
</dbReference>
<proteinExistence type="predicted"/>
<feature type="chain" id="PRO_5006621544" description="Membrane-associated protein" evidence="1">
    <location>
        <begin position="21"/>
        <end position="92"/>
    </location>
</feature>
<protein>
    <recommendedName>
        <fullName evidence="4">Membrane-associated protein</fullName>
    </recommendedName>
</protein>
<evidence type="ECO:0008006" key="4">
    <source>
        <dbReference type="Google" id="ProtNLM"/>
    </source>
</evidence>
<evidence type="ECO:0000313" key="2">
    <source>
        <dbReference type="EMBL" id="CUF01560.1"/>
    </source>
</evidence>
<gene>
    <name evidence="2" type="ORF">BSAL_58210</name>
</gene>
<dbReference type="VEuPathDB" id="TriTrypDB:BSAL_58210"/>
<name>A0A0S4ISH5_BODSA</name>
<dbReference type="OrthoDB" id="249149at2759"/>
<organism evidence="2 3">
    <name type="scientific">Bodo saltans</name>
    <name type="common">Flagellated protozoan</name>
    <dbReference type="NCBI Taxonomy" id="75058"/>
    <lineage>
        <taxon>Eukaryota</taxon>
        <taxon>Discoba</taxon>
        <taxon>Euglenozoa</taxon>
        <taxon>Kinetoplastea</taxon>
        <taxon>Metakinetoplastina</taxon>
        <taxon>Eubodonida</taxon>
        <taxon>Bodonidae</taxon>
        <taxon>Bodo</taxon>
    </lineage>
</organism>
<accession>A0A0S4ISH5</accession>
<reference evidence="3" key="1">
    <citation type="submission" date="2015-09" db="EMBL/GenBank/DDBJ databases">
        <authorList>
            <consortium name="Pathogen Informatics"/>
        </authorList>
    </citation>
    <scope>NUCLEOTIDE SEQUENCE [LARGE SCALE GENOMIC DNA]</scope>
    <source>
        <strain evidence="3">Lake Konstanz</strain>
    </source>
</reference>
<evidence type="ECO:0000256" key="1">
    <source>
        <dbReference type="SAM" id="SignalP"/>
    </source>
</evidence>
<sequence>MMRRTAMLAVGLHTTRVALCATKMSFEARLGELEANPENPLAQPEYKMLQAKLAEYVGLQGAYAVKQTDIERTRRAANVCGLDFPEPKRREE</sequence>
<keyword evidence="3" id="KW-1185">Reference proteome</keyword>
<feature type="signal peptide" evidence="1">
    <location>
        <begin position="1"/>
        <end position="20"/>
    </location>
</feature>
<dbReference type="AlphaFoldDB" id="A0A0S4ISH5"/>
<dbReference type="Proteomes" id="UP000051952">
    <property type="component" value="Unassembled WGS sequence"/>
</dbReference>
<keyword evidence="1" id="KW-0732">Signal</keyword>
<evidence type="ECO:0000313" key="3">
    <source>
        <dbReference type="Proteomes" id="UP000051952"/>
    </source>
</evidence>